<dbReference type="Proteomes" id="UP000033731">
    <property type="component" value="Unassembled WGS sequence"/>
</dbReference>
<dbReference type="GO" id="GO:0015086">
    <property type="term" value="F:cadmium ion transmembrane transporter activity"/>
    <property type="evidence" value="ECO:0007669"/>
    <property type="project" value="TreeGrafter"/>
</dbReference>
<dbReference type="EMBL" id="JMTK01000001">
    <property type="protein sequence ID" value="KJZ82446.1"/>
    <property type="molecule type" value="Genomic_DNA"/>
</dbReference>
<evidence type="ECO:0000256" key="2">
    <source>
        <dbReference type="ARBA" id="ARBA00022448"/>
    </source>
</evidence>
<feature type="transmembrane region" description="Helical" evidence="6">
    <location>
        <begin position="86"/>
        <end position="115"/>
    </location>
</feature>
<comment type="caution">
    <text evidence="8">The sequence shown here is derived from an EMBL/GenBank/DDBJ whole genome shotgun (WGS) entry which is preliminary data.</text>
</comment>
<gene>
    <name evidence="8" type="ORF">DJ66_0046</name>
</gene>
<accession>A0A094Z4H5</accession>
<dbReference type="InterPro" id="IPR050291">
    <property type="entry name" value="CDF_Transporter"/>
</dbReference>
<dbReference type="PANTHER" id="PTHR43840">
    <property type="entry name" value="MITOCHONDRIAL METAL TRANSPORTER 1-RELATED"/>
    <property type="match status" value="1"/>
</dbReference>
<dbReference type="GO" id="GO:0005886">
    <property type="term" value="C:plasma membrane"/>
    <property type="evidence" value="ECO:0007669"/>
    <property type="project" value="TreeGrafter"/>
</dbReference>
<feature type="domain" description="Cation efflux protein transmembrane" evidence="7">
    <location>
        <begin position="15"/>
        <end position="212"/>
    </location>
</feature>
<evidence type="ECO:0000256" key="4">
    <source>
        <dbReference type="ARBA" id="ARBA00022989"/>
    </source>
</evidence>
<keyword evidence="3 6" id="KW-0812">Transmembrane</keyword>
<evidence type="ECO:0000313" key="9">
    <source>
        <dbReference type="Proteomes" id="UP000033731"/>
    </source>
</evidence>
<dbReference type="AlphaFoldDB" id="A0A094Z4H5"/>
<evidence type="ECO:0000313" key="8">
    <source>
        <dbReference type="EMBL" id="KJZ82446.1"/>
    </source>
</evidence>
<dbReference type="Pfam" id="PF01545">
    <property type="entry name" value="Cation_efflux"/>
    <property type="match status" value="1"/>
</dbReference>
<feature type="transmembrane region" description="Helical" evidence="6">
    <location>
        <begin position="164"/>
        <end position="184"/>
    </location>
</feature>
<evidence type="ECO:0000256" key="5">
    <source>
        <dbReference type="ARBA" id="ARBA00023136"/>
    </source>
</evidence>
<feature type="transmembrane region" description="Helical" evidence="6">
    <location>
        <begin position="127"/>
        <end position="144"/>
    </location>
</feature>
<keyword evidence="9" id="KW-1185">Reference proteome</keyword>
<keyword evidence="4 6" id="KW-1133">Transmembrane helix</keyword>
<keyword evidence="2" id="KW-0813">Transport</keyword>
<evidence type="ECO:0000259" key="7">
    <source>
        <dbReference type="Pfam" id="PF01545"/>
    </source>
</evidence>
<feature type="transmembrane region" description="Helical" evidence="6">
    <location>
        <begin position="14"/>
        <end position="35"/>
    </location>
</feature>
<evidence type="ECO:0000256" key="3">
    <source>
        <dbReference type="ARBA" id="ARBA00022692"/>
    </source>
</evidence>
<dbReference type="Gene3D" id="1.20.1510.10">
    <property type="entry name" value="Cation efflux protein transmembrane domain"/>
    <property type="match status" value="1"/>
</dbReference>
<dbReference type="GO" id="GO:0015341">
    <property type="term" value="F:zinc efflux antiporter activity"/>
    <property type="evidence" value="ECO:0007669"/>
    <property type="project" value="TreeGrafter"/>
</dbReference>
<sequence>MQDYKARSKSEERLLKLSIGVTILMASANLIVGIITDSASIVFDGFYSYLDAGMTTLSLLVVRLISRDTLEVDNGERKRYFQFGFWHFEPMVLAFNSIVLICVTFYEFIISILNIISGGHNIDFEKAVFYSIVASIICFIMGLYERRCNKHIKSDFIALDAKAWIVAGFLLLAIVFAFICGILLKSSAYHWIVFYVDSIVLMGICLFIIPSAIYTMKCATFEIFQMTPPELDLQVREVLYPIVIRHGFLDFYTYVTKTGRARVIEIYLIVPLHYPIKRISSLDAIRYEIGEAIGGLGEERWLTISFTSQKRWAI</sequence>
<evidence type="ECO:0000256" key="6">
    <source>
        <dbReference type="SAM" id="Phobius"/>
    </source>
</evidence>
<dbReference type="RefSeq" id="WP_034441452.1">
    <property type="nucleotide sequence ID" value="NZ_JMTK01000001.1"/>
</dbReference>
<comment type="subcellular location">
    <subcellularLocation>
        <location evidence="1">Membrane</location>
        <topology evidence="1">Multi-pass membrane protein</topology>
    </subcellularLocation>
</comment>
<keyword evidence="5 6" id="KW-0472">Membrane</keyword>
<organism evidence="8 9">
    <name type="scientific">Candidatus Liberibacter solanacearum</name>
    <dbReference type="NCBI Taxonomy" id="556287"/>
    <lineage>
        <taxon>Bacteria</taxon>
        <taxon>Pseudomonadati</taxon>
        <taxon>Pseudomonadota</taxon>
        <taxon>Alphaproteobacteria</taxon>
        <taxon>Hyphomicrobiales</taxon>
        <taxon>Rhizobiaceae</taxon>
        <taxon>Liberibacter</taxon>
    </lineage>
</organism>
<dbReference type="GO" id="GO:0006882">
    <property type="term" value="P:intracellular zinc ion homeostasis"/>
    <property type="evidence" value="ECO:0007669"/>
    <property type="project" value="TreeGrafter"/>
</dbReference>
<name>A0A094Z4H5_9HYPH</name>
<dbReference type="PATRIC" id="fig|556287.8.peg.46"/>
<dbReference type="InterPro" id="IPR058533">
    <property type="entry name" value="Cation_efflux_TM"/>
</dbReference>
<feature type="transmembrane region" description="Helical" evidence="6">
    <location>
        <begin position="190"/>
        <end position="209"/>
    </location>
</feature>
<protein>
    <submittedName>
        <fullName evidence="8">Cobalt-zinc-cadmium resistance protein</fullName>
    </submittedName>
</protein>
<dbReference type="SUPFAM" id="SSF161111">
    <property type="entry name" value="Cation efflux protein transmembrane domain-like"/>
    <property type="match status" value="1"/>
</dbReference>
<dbReference type="PANTHER" id="PTHR43840:SF15">
    <property type="entry name" value="MITOCHONDRIAL METAL TRANSPORTER 1-RELATED"/>
    <property type="match status" value="1"/>
</dbReference>
<evidence type="ECO:0000256" key="1">
    <source>
        <dbReference type="ARBA" id="ARBA00004141"/>
    </source>
</evidence>
<dbReference type="InterPro" id="IPR027469">
    <property type="entry name" value="Cation_efflux_TMD_sf"/>
</dbReference>
<proteinExistence type="predicted"/>
<dbReference type="GO" id="GO:0015093">
    <property type="term" value="F:ferrous iron transmembrane transporter activity"/>
    <property type="evidence" value="ECO:0007669"/>
    <property type="project" value="TreeGrafter"/>
</dbReference>
<reference evidence="8 9" key="1">
    <citation type="journal article" date="2015" name="Phytopathology">
        <title>Genomes of Candidatus Liberibacter solanacearum haplotype A from New Zealand and the USA suggest significant genome plasticity in the species.</title>
        <authorList>
            <person name="Thompson S.M."/>
            <person name="Johnson C.P."/>
            <person name="Lu A.Y."/>
            <person name="Frampton R.A."/>
            <person name="Sullivan K.L."/>
            <person name="Fiers M.W."/>
            <person name="Crowhurst R.N."/>
            <person name="Pitman A.R."/>
            <person name="Scott I."/>
            <person name="Gudmestad N.C."/>
            <person name="Smith G.R."/>
        </authorList>
    </citation>
    <scope>NUCLEOTIDE SEQUENCE [LARGE SCALE GENOMIC DNA]</scope>
    <source>
        <strain evidence="8 9">LsoNZ1</strain>
    </source>
</reference>